<dbReference type="InterPro" id="IPR057361">
    <property type="entry name" value="TPR_WDR35"/>
</dbReference>
<sequence length="1226" mass="138491">MMQLLNSAVNYNEKSINGCSLLLTRRVKVPGNTVLACVEWNLNTNFLASGGSGGLLKVIKLTQEDSKGVSTMNMPVNQALEGHSGTVLCAAWNEVHQKLTTSDSNGLIIVWSLHNETWYEEMINNRNKSVVVGMAWNYDGSKIAITYQDGQVIVGTMDGNRIWNKELPGTIAACEWSPDGNLLLFGMGDGEVHCYDSQGNFGQKLHMVALESVELETALAKDLRKDNIIALKWYAPTPKCRFLETEGRLSPTSRKKYSPSISRLPRLQSLDSLPTMADMRPDPRPKLLIAYAHGVVQLMRNENDMSPIVARFPQLTVTCARWCPNGNFFAVTGQQMDMPVQENCVVHIVTAFGVKLTSLQMHCSSLSGCSWDPTGVKLALSSENLLWFANVRPRFKWGYCGNTIVYSYEKVERGDYRVVFYESKLDESYSKPVRQLEQLATGSDYCVIANRQEDSLGKCLLQLCNNIGTCVDFKYIDIEPQTISLNNWAAVVAGSDCYFIWHFLVPNKSTSARPVGLATEEKIHKLDQTVGATDVTGRRRRGPDPITQTCMGNKFCLLYCESGTIHKASLHDGTIQGRFSLIPNVVQMELNLSGTRLATIDSTNLLQFFDFNEDGLNKVNSMDVKEVADFKWDEEQEDSIAYLSKQKLVVLRGKEAEEGISCEGYICSFRGLVVRTVLLDSFLLHNSTADKKFIIDSEIKSLRDAKQLLERLKIEESVEFIEKNPHPKLWSLLAEVALLRLDIPTAEYAYVKMRDYCGLRFCKRIEEIQDPRLKKAEIFVHLGRASDAEKEYLEQDRRDLAIDMHKKADEWLRVLRLVNASSTAADDKQRIEALTNVADYHRDRQRWKEAADHYELAGELDQLMVCYIHLDDFYGLENLAKQLPDGHPLLSRIAELFASSGLCEQAVQCFLRCNQTADALDTCIQLNNWDKAVSLSRTHNLQDVNVLMGKYVKELSESSERSLAAVQLYRRAGRFLDGARVVYRLAEEERKKAAPCLRLKKMYVLAALLIEEYHMSNKARLAKEQKGASDANVALNELLEGDGDLSMEDSRMIDRAWTAAQAYHFIMLAQRQLFEGDHYGAMKTSLYLTQFEAYIEPIEIHSLLALSSCACRQFSVCSRAFMRLESLADPQSEERRAYQKLALDLFSRYPPTDNQGKTANCTGCDKAVADYDFSCSYCETKFPVCIASGRPMIAYQFWLCPVCKQRAYEEEIHSFKFCPLCHAQIA</sequence>
<dbReference type="Gene3D" id="2.130.10.10">
    <property type="entry name" value="YVTN repeat-like/Quinoprotein amine dehydrogenase"/>
    <property type="match status" value="1"/>
</dbReference>
<dbReference type="SMART" id="SM00320">
    <property type="entry name" value="WD40"/>
    <property type="match status" value="5"/>
</dbReference>
<feature type="domain" description="IFT121-like TPR repeats" evidence="14">
    <location>
        <begin position="1054"/>
        <end position="1153"/>
    </location>
</feature>
<dbReference type="InterPro" id="IPR057979">
    <property type="entry name" value="TPR_IFT121"/>
</dbReference>
<dbReference type="PIRSF" id="PIRSF037536">
    <property type="entry name" value="WD_repeat_p35"/>
    <property type="match status" value="1"/>
</dbReference>
<organism evidence="15 16">
    <name type="scientific">Haemonchus contortus</name>
    <name type="common">Barber pole worm</name>
    <dbReference type="NCBI Taxonomy" id="6289"/>
    <lineage>
        <taxon>Eukaryota</taxon>
        <taxon>Metazoa</taxon>
        <taxon>Ecdysozoa</taxon>
        <taxon>Nematoda</taxon>
        <taxon>Chromadorea</taxon>
        <taxon>Rhabditida</taxon>
        <taxon>Rhabditina</taxon>
        <taxon>Rhabditomorpha</taxon>
        <taxon>Strongyloidea</taxon>
        <taxon>Trichostrongylidae</taxon>
        <taxon>Haemonchus</taxon>
    </lineage>
</organism>
<dbReference type="InterPro" id="IPR056159">
    <property type="entry name" value="Beta-prop_IFT121_TULP_N"/>
</dbReference>
<dbReference type="SUPFAM" id="SSF50978">
    <property type="entry name" value="WD40 repeat-like"/>
    <property type="match status" value="1"/>
</dbReference>
<dbReference type="Proteomes" id="UP000025227">
    <property type="component" value="Unplaced"/>
</dbReference>
<dbReference type="PANTHER" id="PTHR12764:SF5">
    <property type="entry name" value="LD29485P"/>
    <property type="match status" value="1"/>
</dbReference>
<dbReference type="OMA" id="VWAMCWA"/>
<dbReference type="GO" id="GO:0035721">
    <property type="term" value="P:intraciliary retrograde transport"/>
    <property type="evidence" value="ECO:0007669"/>
    <property type="project" value="TreeGrafter"/>
</dbReference>
<protein>
    <submittedName>
        <fullName evidence="16">ANAPC4_WD40 domain-containing protein</fullName>
    </submittedName>
</protein>
<dbReference type="Pfam" id="PF23390">
    <property type="entry name" value="Beta-prop_WDR35_2nd"/>
    <property type="match status" value="1"/>
</dbReference>
<keyword evidence="5" id="KW-0970">Cilium biogenesis/degradation</keyword>
<dbReference type="InterPro" id="IPR015943">
    <property type="entry name" value="WD40/YVTN_repeat-like_dom_sf"/>
</dbReference>
<dbReference type="WBParaSite" id="HCON_00168620-00001">
    <property type="protein sequence ID" value="HCON_00168620-00001"/>
    <property type="gene ID" value="HCON_00168620"/>
</dbReference>
<dbReference type="PROSITE" id="PS50294">
    <property type="entry name" value="WD_REPEATS_REGION"/>
    <property type="match status" value="1"/>
</dbReference>
<keyword evidence="7" id="KW-0206">Cytoskeleton</keyword>
<dbReference type="InterPro" id="IPR017233">
    <property type="entry name" value="WDR35"/>
</dbReference>
<dbReference type="AlphaFoldDB" id="A0A7I4Z3Z1"/>
<dbReference type="InterPro" id="IPR056170">
    <property type="entry name" value="Znf_IFT121-like"/>
</dbReference>
<evidence type="ECO:0000259" key="10">
    <source>
        <dbReference type="Pfam" id="PF23145"/>
    </source>
</evidence>
<evidence type="ECO:0000256" key="4">
    <source>
        <dbReference type="ARBA" id="ARBA00022737"/>
    </source>
</evidence>
<evidence type="ECO:0000313" key="16">
    <source>
        <dbReference type="WBParaSite" id="HCON_00168620-00001"/>
    </source>
</evidence>
<evidence type="ECO:0000256" key="5">
    <source>
        <dbReference type="ARBA" id="ARBA00022794"/>
    </source>
</evidence>
<dbReference type="GO" id="GO:0030991">
    <property type="term" value="C:intraciliary transport particle A"/>
    <property type="evidence" value="ECO:0007669"/>
    <property type="project" value="TreeGrafter"/>
</dbReference>
<evidence type="ECO:0000259" key="14">
    <source>
        <dbReference type="Pfam" id="PF25768"/>
    </source>
</evidence>
<evidence type="ECO:0000313" key="15">
    <source>
        <dbReference type="Proteomes" id="UP000025227"/>
    </source>
</evidence>
<name>A0A7I4Z3Z1_HAECO</name>
<evidence type="ECO:0000256" key="2">
    <source>
        <dbReference type="ARBA" id="ARBA00022490"/>
    </source>
</evidence>
<feature type="domain" description="IFT121-like zinc finger" evidence="10">
    <location>
        <begin position="1183"/>
        <end position="1225"/>
    </location>
</feature>
<evidence type="ECO:0000256" key="7">
    <source>
        <dbReference type="ARBA" id="ARBA00023212"/>
    </source>
</evidence>
<evidence type="ECO:0000256" key="8">
    <source>
        <dbReference type="ARBA" id="ARBA00023273"/>
    </source>
</evidence>
<dbReference type="InterPro" id="IPR056158">
    <property type="entry name" value="Beta-prop_IFT121_2nd"/>
</dbReference>
<evidence type="ECO:0000259" key="11">
    <source>
        <dbReference type="Pfam" id="PF23387"/>
    </source>
</evidence>
<dbReference type="InterPro" id="IPR036322">
    <property type="entry name" value="WD40_repeat_dom_sf"/>
</dbReference>
<proteinExistence type="predicted"/>
<keyword evidence="15" id="KW-1185">Reference proteome</keyword>
<evidence type="ECO:0000256" key="9">
    <source>
        <dbReference type="PROSITE-ProRule" id="PRU00221"/>
    </source>
</evidence>
<dbReference type="InterPro" id="IPR056157">
    <property type="entry name" value="TPR_IFT80_172_dom"/>
</dbReference>
<dbReference type="InterPro" id="IPR039857">
    <property type="entry name" value="Ift122/121"/>
</dbReference>
<dbReference type="Pfam" id="PF24797">
    <property type="entry name" value="Beta-prop_WDR35_TULP_N"/>
    <property type="match status" value="2"/>
</dbReference>
<dbReference type="GO" id="GO:0061512">
    <property type="term" value="P:protein localization to cilium"/>
    <property type="evidence" value="ECO:0007669"/>
    <property type="project" value="TreeGrafter"/>
</dbReference>
<keyword evidence="2" id="KW-0963">Cytoplasm</keyword>
<feature type="domain" description="IFT121/TULP4 N-terminal" evidence="13">
    <location>
        <begin position="23"/>
        <end position="237"/>
    </location>
</feature>
<dbReference type="PROSITE" id="PS50082">
    <property type="entry name" value="WD_REPEATS_2"/>
    <property type="match status" value="1"/>
</dbReference>
<dbReference type="PANTHER" id="PTHR12764">
    <property type="entry name" value="WD REPEAT DOMAIN-RELATED"/>
    <property type="match status" value="1"/>
</dbReference>
<dbReference type="InterPro" id="IPR001680">
    <property type="entry name" value="WD40_rpt"/>
</dbReference>
<dbReference type="Pfam" id="PF25768">
    <property type="entry name" value="TPR_IFT121"/>
    <property type="match status" value="1"/>
</dbReference>
<evidence type="ECO:0000259" key="13">
    <source>
        <dbReference type="Pfam" id="PF24797"/>
    </source>
</evidence>
<dbReference type="GO" id="GO:0097730">
    <property type="term" value="C:non-motile cilium"/>
    <property type="evidence" value="ECO:0007669"/>
    <property type="project" value="TreeGrafter"/>
</dbReference>
<reference evidence="16" key="1">
    <citation type="submission" date="2020-12" db="UniProtKB">
        <authorList>
            <consortium name="WormBaseParasite"/>
        </authorList>
    </citation>
    <scope>IDENTIFICATION</scope>
    <source>
        <strain evidence="16">MHco3</strain>
    </source>
</reference>
<dbReference type="Pfam" id="PF25170">
    <property type="entry name" value="TPR_WDR35"/>
    <property type="match status" value="1"/>
</dbReference>
<dbReference type="GO" id="GO:1905515">
    <property type="term" value="P:non-motile cilium assembly"/>
    <property type="evidence" value="ECO:0007669"/>
    <property type="project" value="TreeGrafter"/>
</dbReference>
<dbReference type="SUPFAM" id="SSF48452">
    <property type="entry name" value="TPR-like"/>
    <property type="match status" value="1"/>
</dbReference>
<evidence type="ECO:0000259" key="12">
    <source>
        <dbReference type="Pfam" id="PF23390"/>
    </source>
</evidence>
<comment type="subcellular location">
    <subcellularLocation>
        <location evidence="1">Cytoplasm</location>
        <location evidence="1">Cytoskeleton</location>
        <location evidence="1">Cilium basal body</location>
    </subcellularLocation>
</comment>
<accession>A0A7I4Z3Z1</accession>
<keyword evidence="4" id="KW-0677">Repeat</keyword>
<evidence type="ECO:0000256" key="6">
    <source>
        <dbReference type="ARBA" id="ARBA00023069"/>
    </source>
</evidence>
<dbReference type="Gene3D" id="1.25.40.470">
    <property type="match status" value="2"/>
</dbReference>
<evidence type="ECO:0000256" key="3">
    <source>
        <dbReference type="ARBA" id="ARBA00022574"/>
    </source>
</evidence>
<feature type="domain" description="IFT121 second beta-propeller" evidence="12">
    <location>
        <begin position="397"/>
        <end position="698"/>
    </location>
</feature>
<evidence type="ECO:0000256" key="1">
    <source>
        <dbReference type="ARBA" id="ARBA00004120"/>
    </source>
</evidence>
<dbReference type="OrthoDB" id="10260567at2759"/>
<dbReference type="InterPro" id="IPR011990">
    <property type="entry name" value="TPR-like_helical_dom_sf"/>
</dbReference>
<feature type="domain" description="IFT121/TULP4 N-terminal" evidence="13">
    <location>
        <begin position="274"/>
        <end position="392"/>
    </location>
</feature>
<dbReference type="Pfam" id="PF23387">
    <property type="entry name" value="TPR_IFT80_172"/>
    <property type="match status" value="1"/>
</dbReference>
<feature type="domain" description="IFT80/172/WDR35 TPR" evidence="11">
    <location>
        <begin position="729"/>
        <end position="826"/>
    </location>
</feature>
<keyword evidence="8" id="KW-0966">Cell projection</keyword>
<keyword evidence="3 9" id="KW-0853">WD repeat</keyword>
<dbReference type="Pfam" id="PF23145">
    <property type="entry name" value="Zf_2nd_IFT121"/>
    <property type="match status" value="1"/>
</dbReference>
<keyword evidence="6" id="KW-0969">Cilium</keyword>
<feature type="repeat" description="WD" evidence="9">
    <location>
        <begin position="80"/>
        <end position="113"/>
    </location>
</feature>